<keyword evidence="5" id="KW-0539">Nucleus</keyword>
<evidence type="ECO:0000259" key="7">
    <source>
        <dbReference type="PROSITE" id="PS00036"/>
    </source>
</evidence>
<evidence type="ECO:0000256" key="4">
    <source>
        <dbReference type="ARBA" id="ARBA00023163"/>
    </source>
</evidence>
<dbReference type="CDD" id="cd14705">
    <property type="entry name" value="bZIP_Zip1"/>
    <property type="match status" value="1"/>
</dbReference>
<dbReference type="Proteomes" id="UP000664521">
    <property type="component" value="Unassembled WGS sequence"/>
</dbReference>
<sequence length="529" mass="57326">MSQAPTAYRATEHPSNEKKKPLSPQGQRALPPIQNDRLQNQPRSAEYTPTAFPQSSNGTLSDLSDGTSPRPTGPLGMQNLLNPSAQDTSTSTGRHRSADHFDLPTATGVATPFVPSSQPSQSPSNTSLPSITPPSSTVYLPQTGQPPRRILTPHTPSLYNTNHCTVGLPNGTIDAVKSPFISSREHPGTAGVSGHALPMVPQGPTLPISSSGVLPAFTRSPPGRRSSNGALQLQNIHERRASAGGPPPQPPASQSNSPSTSYSSYSRFSRTPPVSHSVVATSQPSSFFASHHDVKGSAGSSVPPNLESKETFNRVANSMGHNTLQMMTLDTEQGPIQVPVDVTAASKVADEKRKRNATASHRFRQRRKEKERETSQNIAKLEHQIRELAEERDYYRLERDFFRSVTSGDQRPARLPPRPPSPRQVRLAQLNGEKGVFRDGQWHAPDEESSRHGRNTRRRTSAYKPATEVVPSVNAGPPQLPQYGSMSSNPAENADQLPSLGIRNHPLGPPARPFDPAAQLQYSRAWKAS</sequence>
<reference evidence="8" key="1">
    <citation type="submission" date="2021-03" db="EMBL/GenBank/DDBJ databases">
        <authorList>
            <person name="Tagirdzhanova G."/>
        </authorList>
    </citation>
    <scope>NUCLEOTIDE SEQUENCE</scope>
</reference>
<dbReference type="GO" id="GO:0001228">
    <property type="term" value="F:DNA-binding transcription activator activity, RNA polymerase II-specific"/>
    <property type="evidence" value="ECO:0007669"/>
    <property type="project" value="TreeGrafter"/>
</dbReference>
<evidence type="ECO:0000256" key="2">
    <source>
        <dbReference type="ARBA" id="ARBA00023015"/>
    </source>
</evidence>
<dbReference type="InterPro" id="IPR004827">
    <property type="entry name" value="bZIP"/>
</dbReference>
<feature type="region of interest" description="Disordered" evidence="6">
    <location>
        <begin position="406"/>
        <end position="529"/>
    </location>
</feature>
<dbReference type="AlphaFoldDB" id="A0A8H3EI00"/>
<dbReference type="PANTHER" id="PTHR13044">
    <property type="entry name" value="ACTIVATING TRANSCRIPTION FACTOR ATF 4/5"/>
    <property type="match status" value="1"/>
</dbReference>
<feature type="compositionally biased region" description="Basic and acidic residues" evidence="6">
    <location>
        <begin position="435"/>
        <end position="451"/>
    </location>
</feature>
<dbReference type="GO" id="GO:0005634">
    <property type="term" value="C:nucleus"/>
    <property type="evidence" value="ECO:0007669"/>
    <property type="project" value="UniProtKB-SubCell"/>
</dbReference>
<comment type="subcellular location">
    <subcellularLocation>
        <location evidence="1">Nucleus</location>
    </subcellularLocation>
</comment>
<organism evidence="8 9">
    <name type="scientific">Heterodermia speciosa</name>
    <dbReference type="NCBI Taxonomy" id="116794"/>
    <lineage>
        <taxon>Eukaryota</taxon>
        <taxon>Fungi</taxon>
        <taxon>Dikarya</taxon>
        <taxon>Ascomycota</taxon>
        <taxon>Pezizomycotina</taxon>
        <taxon>Lecanoromycetes</taxon>
        <taxon>OSLEUM clade</taxon>
        <taxon>Lecanoromycetidae</taxon>
        <taxon>Caliciales</taxon>
        <taxon>Physciaceae</taxon>
        <taxon>Heterodermia</taxon>
    </lineage>
</organism>
<feature type="domain" description="BZIP" evidence="7">
    <location>
        <begin position="352"/>
        <end position="366"/>
    </location>
</feature>
<evidence type="ECO:0000313" key="9">
    <source>
        <dbReference type="Proteomes" id="UP000664521"/>
    </source>
</evidence>
<dbReference type="PANTHER" id="PTHR13044:SF14">
    <property type="entry name" value="CRYPTOCEPHAL, ISOFORM A"/>
    <property type="match status" value="1"/>
</dbReference>
<dbReference type="OrthoDB" id="2247093at2759"/>
<keyword evidence="3" id="KW-0238">DNA-binding</keyword>
<feature type="compositionally biased region" description="Basic and acidic residues" evidence="6">
    <location>
        <begin position="10"/>
        <end position="20"/>
    </location>
</feature>
<name>A0A8H3EI00_9LECA</name>
<protein>
    <recommendedName>
        <fullName evidence="7">BZIP domain-containing protein</fullName>
    </recommendedName>
</protein>
<feature type="region of interest" description="Disordered" evidence="6">
    <location>
        <begin position="348"/>
        <end position="376"/>
    </location>
</feature>
<feature type="compositionally biased region" description="Low complexity" evidence="6">
    <location>
        <begin position="115"/>
        <end position="137"/>
    </location>
</feature>
<keyword evidence="2" id="KW-0805">Transcription regulation</keyword>
<dbReference type="EMBL" id="CAJPDS010000004">
    <property type="protein sequence ID" value="CAF9905955.1"/>
    <property type="molecule type" value="Genomic_DNA"/>
</dbReference>
<dbReference type="Gene3D" id="1.20.5.170">
    <property type="match status" value="1"/>
</dbReference>
<keyword evidence="4" id="KW-0804">Transcription</keyword>
<feature type="region of interest" description="Disordered" evidence="6">
    <location>
        <begin position="240"/>
        <end position="278"/>
    </location>
</feature>
<comment type="caution">
    <text evidence="8">The sequence shown here is derived from an EMBL/GenBank/DDBJ whole genome shotgun (WGS) entry which is preliminary data.</text>
</comment>
<feature type="compositionally biased region" description="Basic residues" evidence="6">
    <location>
        <begin position="452"/>
        <end position="461"/>
    </location>
</feature>
<evidence type="ECO:0000256" key="3">
    <source>
        <dbReference type="ARBA" id="ARBA00023125"/>
    </source>
</evidence>
<evidence type="ECO:0000256" key="6">
    <source>
        <dbReference type="SAM" id="MobiDB-lite"/>
    </source>
</evidence>
<evidence type="ECO:0000256" key="5">
    <source>
        <dbReference type="ARBA" id="ARBA00023242"/>
    </source>
</evidence>
<evidence type="ECO:0000313" key="8">
    <source>
        <dbReference type="EMBL" id="CAF9905955.1"/>
    </source>
</evidence>
<proteinExistence type="predicted"/>
<dbReference type="PROSITE" id="PS00036">
    <property type="entry name" value="BZIP_BASIC"/>
    <property type="match status" value="1"/>
</dbReference>
<accession>A0A8H3EI00</accession>
<evidence type="ECO:0000256" key="1">
    <source>
        <dbReference type="ARBA" id="ARBA00004123"/>
    </source>
</evidence>
<feature type="compositionally biased region" description="Polar residues" evidence="6">
    <location>
        <begin position="482"/>
        <end position="491"/>
    </location>
</feature>
<gene>
    <name evidence="8" type="ORF">HETSPECPRED_006004</name>
</gene>
<feature type="compositionally biased region" description="Polar residues" evidence="6">
    <location>
        <begin position="51"/>
        <end position="70"/>
    </location>
</feature>
<feature type="region of interest" description="Disordered" evidence="6">
    <location>
        <begin position="1"/>
        <end position="148"/>
    </location>
</feature>
<feature type="region of interest" description="Disordered" evidence="6">
    <location>
        <begin position="207"/>
        <end position="228"/>
    </location>
</feature>
<keyword evidence="9" id="KW-1185">Reference proteome</keyword>
<feature type="compositionally biased region" description="Low complexity" evidence="6">
    <location>
        <begin position="252"/>
        <end position="273"/>
    </location>
</feature>
<dbReference type="GO" id="GO:0000977">
    <property type="term" value="F:RNA polymerase II transcription regulatory region sequence-specific DNA binding"/>
    <property type="evidence" value="ECO:0007669"/>
    <property type="project" value="TreeGrafter"/>
</dbReference>
<feature type="compositionally biased region" description="Polar residues" evidence="6">
    <location>
        <begin position="79"/>
        <end position="92"/>
    </location>
</feature>